<protein>
    <submittedName>
        <fullName evidence="2">Uncharacterized protein</fullName>
    </submittedName>
</protein>
<dbReference type="VEuPathDB" id="FungiDB:CHGG_00091"/>
<feature type="chain" id="PRO_5004208988" evidence="1">
    <location>
        <begin position="28"/>
        <end position="303"/>
    </location>
</feature>
<dbReference type="Proteomes" id="UP000001056">
    <property type="component" value="Unassembled WGS sequence"/>
</dbReference>
<evidence type="ECO:0000313" key="2">
    <source>
        <dbReference type="EMBL" id="EAQ91856.1"/>
    </source>
</evidence>
<feature type="signal peptide" evidence="1">
    <location>
        <begin position="1"/>
        <end position="27"/>
    </location>
</feature>
<dbReference type="HOGENOM" id="CLU_992317_0_0_1"/>
<dbReference type="InterPro" id="IPR000250">
    <property type="entry name" value="Peptidase_G1"/>
</dbReference>
<reference evidence="3" key="1">
    <citation type="journal article" date="2015" name="Genome Announc.">
        <title>Draft genome sequence of the cellulolytic fungus Chaetomium globosum.</title>
        <authorList>
            <person name="Cuomo C.A."/>
            <person name="Untereiner W.A."/>
            <person name="Ma L.-J."/>
            <person name="Grabherr M."/>
            <person name="Birren B.W."/>
        </authorList>
    </citation>
    <scope>NUCLEOTIDE SEQUENCE [LARGE SCALE GENOMIC DNA]</scope>
    <source>
        <strain evidence="3">ATCC 6205 / CBS 148.51 / DSM 1962 / NBRC 6347 / NRRL 1970</strain>
    </source>
</reference>
<accession>Q2HI63</accession>
<dbReference type="GeneID" id="4388316"/>
<organism evidence="2 3">
    <name type="scientific">Chaetomium globosum (strain ATCC 6205 / CBS 148.51 / DSM 1962 / NBRC 6347 / NRRL 1970)</name>
    <name type="common">Soil fungus</name>
    <dbReference type="NCBI Taxonomy" id="306901"/>
    <lineage>
        <taxon>Eukaryota</taxon>
        <taxon>Fungi</taxon>
        <taxon>Dikarya</taxon>
        <taxon>Ascomycota</taxon>
        <taxon>Pezizomycotina</taxon>
        <taxon>Sordariomycetes</taxon>
        <taxon>Sordariomycetidae</taxon>
        <taxon>Sordariales</taxon>
        <taxon>Chaetomiaceae</taxon>
        <taxon>Chaetomium</taxon>
    </lineage>
</organism>
<proteinExistence type="predicted"/>
<dbReference type="InterPro" id="IPR038656">
    <property type="entry name" value="Peptidase_G1_sf"/>
</dbReference>
<dbReference type="Gene3D" id="2.60.120.700">
    <property type="entry name" value="Peptidase G1"/>
    <property type="match status" value="1"/>
</dbReference>
<gene>
    <name evidence="2" type="ORF">CHGG_00091</name>
</gene>
<dbReference type="OMA" id="HYTRSSH"/>
<dbReference type="InParanoid" id="Q2HI63"/>
<dbReference type="EMBL" id="CH408029">
    <property type="protein sequence ID" value="EAQ91856.1"/>
    <property type="molecule type" value="Genomic_DNA"/>
</dbReference>
<sequence length="303" mass="33189">MHQLQIFKQAAGLFLLLSIYSFPGAFGNKNRKDLCGVSMHTSNIPGVGNFSAIDATWRVPEVAVRPGDNPNSSTWPHVNHGVALCCGDDCSTKLSAGIFVSAPEPGQRYMATAMFELSPVFLSMLISESHHFYLNSSDVIRTRAEILGPHKAQLTFSRFVDNTSNVTVTVDLGLATKDGETILSVDTHSDGLDLHYTRSSHRNHEQLEFCGDSAWWWLSDYSTDGEKTGSQGARSQFAPVLVAGHGLQTTEKKLFPADLPLSGMARFWDMVQDTADGPELLCSTKGFVDTGMTMFYPPHPWGV</sequence>
<dbReference type="AlphaFoldDB" id="Q2HI63"/>
<evidence type="ECO:0000256" key="1">
    <source>
        <dbReference type="SAM" id="SignalP"/>
    </source>
</evidence>
<evidence type="ECO:0000313" key="3">
    <source>
        <dbReference type="Proteomes" id="UP000001056"/>
    </source>
</evidence>
<dbReference type="OrthoDB" id="4573264at2759"/>
<name>Q2HI63_CHAGB</name>
<dbReference type="RefSeq" id="XP_001219312.1">
    <property type="nucleotide sequence ID" value="XM_001219311.1"/>
</dbReference>
<keyword evidence="1" id="KW-0732">Signal</keyword>
<keyword evidence="3" id="KW-1185">Reference proteome</keyword>
<dbReference type="Pfam" id="PF01828">
    <property type="entry name" value="Peptidase_A4"/>
    <property type="match status" value="1"/>
</dbReference>
<dbReference type="eggNOG" id="ENOG502RJ7I">
    <property type="taxonomic scope" value="Eukaryota"/>
</dbReference>